<dbReference type="EMBL" id="HE613254">
    <property type="protein sequence ID" value="CCE67025.1"/>
    <property type="molecule type" value="Genomic_DNA"/>
</dbReference>
<evidence type="ECO:0000256" key="3">
    <source>
        <dbReference type="ARBA" id="ARBA00022741"/>
    </source>
</evidence>
<evidence type="ECO:0000259" key="7">
    <source>
        <dbReference type="PROSITE" id="PS00300"/>
    </source>
</evidence>
<dbReference type="SUPFAM" id="SSF52540">
    <property type="entry name" value="P-loop containing nucleoside triphosphate hydrolases"/>
    <property type="match status" value="1"/>
</dbReference>
<comment type="subcellular location">
    <subcellularLocation>
        <location evidence="1">Cell membrane</location>
        <topology evidence="1">Peripheral membrane protein</topology>
        <orientation evidence="1">Cytoplasmic side</orientation>
    </subcellularLocation>
</comment>
<evidence type="ECO:0000256" key="5">
    <source>
        <dbReference type="ARBA" id="ARBA00023136"/>
    </source>
</evidence>
<dbReference type="GO" id="GO:0003924">
    <property type="term" value="F:GTPase activity"/>
    <property type="evidence" value="ECO:0007669"/>
    <property type="project" value="TreeGrafter"/>
</dbReference>
<evidence type="ECO:0000256" key="6">
    <source>
        <dbReference type="ARBA" id="ARBA00023170"/>
    </source>
</evidence>
<keyword evidence="4" id="KW-0342">GTP-binding</keyword>
<name>G8C3X7_9MOLU</name>
<keyword evidence="5" id="KW-0472">Membrane</keyword>
<dbReference type="InterPro" id="IPR027417">
    <property type="entry name" value="P-loop_NTPase"/>
</dbReference>
<feature type="domain" description="SRP54-type proteins GTP-binding" evidence="7">
    <location>
        <begin position="288"/>
        <end position="301"/>
    </location>
</feature>
<dbReference type="GO" id="GO:0005525">
    <property type="term" value="F:GTP binding"/>
    <property type="evidence" value="ECO:0007669"/>
    <property type="project" value="UniProtKB-KW"/>
</dbReference>
<evidence type="ECO:0000256" key="1">
    <source>
        <dbReference type="ARBA" id="ARBA00004413"/>
    </source>
</evidence>
<dbReference type="Gene3D" id="3.40.50.300">
    <property type="entry name" value="P-loop containing nucleotide triphosphate hydrolases"/>
    <property type="match status" value="1"/>
</dbReference>
<dbReference type="InterPro" id="IPR042101">
    <property type="entry name" value="SRP54_N_sf"/>
</dbReference>
<sequence length="325" mass="36795">MSLFRNLAKKVKSTSAFHYLAQLLTSSAKQWNPETLKNNIKDLLVQIDFNLELAKSISESTVKSLADFSSLTASLVKEKLSDTLKKHYLEHTPYKKNNSDKLIDLINWLPGIKNVFFVVGSNGVGKTSFIAKLTYYLKMNQCHNKKILLVASDTFRAGAVKQLEELAQQLNVEIILPRAAETAGSLIYRTLREQNDYDLIIFDSAGRQYNNQNLLAEIKKQFNVMLKFLGRSPEEIFLIVDSTLGIYSHAEMEKMLDAIPITSLVLTKMDSTTRGGAIYNLKPKFPMPIKFISFGEKIQEIEPFNISDITTQLVNNIFSDDLLKI</sequence>
<protein>
    <submittedName>
        <fullName evidence="8">Signal recognition particle receptor protein FtsY, alpha subunit</fullName>
    </submittedName>
</protein>
<dbReference type="AlphaFoldDB" id="G8C3X7"/>
<accession>G8C3X7</accession>
<dbReference type="GO" id="GO:0006614">
    <property type="term" value="P:SRP-dependent cotranslational protein targeting to membrane"/>
    <property type="evidence" value="ECO:0007669"/>
    <property type="project" value="InterPro"/>
</dbReference>
<dbReference type="GO" id="GO:0005047">
    <property type="term" value="F:signal recognition particle binding"/>
    <property type="evidence" value="ECO:0007669"/>
    <property type="project" value="TreeGrafter"/>
</dbReference>
<proteinExistence type="inferred from homology"/>
<evidence type="ECO:0000313" key="8">
    <source>
        <dbReference type="EMBL" id="CCE67025.1"/>
    </source>
</evidence>
<gene>
    <name evidence="8" type="primary">ftsY</name>
    <name evidence="8" type="ORF">MHM_05070</name>
</gene>
<dbReference type="InterPro" id="IPR000897">
    <property type="entry name" value="SRP54_GTPase_dom"/>
</dbReference>
<dbReference type="KEGG" id="mhb:MHM_05070"/>
<keyword evidence="6 8" id="KW-0675">Receptor</keyword>
<dbReference type="GO" id="GO:0005886">
    <property type="term" value="C:plasma membrane"/>
    <property type="evidence" value="ECO:0007669"/>
    <property type="project" value="UniProtKB-SubCell"/>
</dbReference>
<organism evidence="8">
    <name type="scientific">Candidatus Mycoplasma haematominutum 'Birmingham 1'</name>
    <dbReference type="NCBI Taxonomy" id="1116213"/>
    <lineage>
        <taxon>Bacteria</taxon>
        <taxon>Bacillati</taxon>
        <taxon>Mycoplasmatota</taxon>
        <taxon>Mollicutes</taxon>
        <taxon>Mycoplasmataceae</taxon>
        <taxon>Mycoplasma</taxon>
    </lineage>
</organism>
<evidence type="ECO:0000256" key="4">
    <source>
        <dbReference type="ARBA" id="ARBA00023134"/>
    </source>
</evidence>
<keyword evidence="3" id="KW-0547">Nucleotide-binding</keyword>
<dbReference type="PANTHER" id="PTHR43134">
    <property type="entry name" value="SIGNAL RECOGNITION PARTICLE RECEPTOR SUBUNIT ALPHA"/>
    <property type="match status" value="1"/>
</dbReference>
<dbReference type="SMART" id="SM00962">
    <property type="entry name" value="SRP54"/>
    <property type="match status" value="1"/>
</dbReference>
<dbReference type="PROSITE" id="PS00300">
    <property type="entry name" value="SRP54"/>
    <property type="match status" value="1"/>
</dbReference>
<dbReference type="PANTHER" id="PTHR43134:SF7">
    <property type="entry name" value="CELL DIVISION PROTEIN FTSY HOMOLOG, CHLOROPLASTIC"/>
    <property type="match status" value="1"/>
</dbReference>
<dbReference type="HOGENOM" id="CLU_009301_3_4_14"/>
<dbReference type="PATRIC" id="fig|1116213.3.peg.549"/>
<dbReference type="OrthoDB" id="9804720at2"/>
<dbReference type="SMART" id="SM00382">
    <property type="entry name" value="AAA"/>
    <property type="match status" value="1"/>
</dbReference>
<evidence type="ECO:0000256" key="2">
    <source>
        <dbReference type="ARBA" id="ARBA00008531"/>
    </source>
</evidence>
<comment type="similarity">
    <text evidence="2">Belongs to the GTP-binding SRP family.</text>
</comment>
<reference evidence="8" key="2">
    <citation type="submission" date="2011-11" db="EMBL/GenBank/DDBJ databases">
        <authorList>
            <person name="Barker E."/>
        </authorList>
    </citation>
    <scope>NUCLEOTIDE SEQUENCE</scope>
    <source>
        <strain evidence="8">Birmingham 1</strain>
    </source>
</reference>
<dbReference type="InterPro" id="IPR003593">
    <property type="entry name" value="AAA+_ATPase"/>
</dbReference>
<dbReference type="Gene3D" id="1.20.120.140">
    <property type="entry name" value="Signal recognition particle SRP54, nucleotide-binding domain"/>
    <property type="match status" value="1"/>
</dbReference>
<reference evidence="8" key="1">
    <citation type="submission" date="2011-11" db="EMBL/GenBank/DDBJ databases">
        <title>Complete genome sequence of Candidatus Mycoplasma haemominutum.</title>
        <authorList>
            <person name="Barker E.N."/>
            <person name="Darby A.C."/>
            <person name="Helps C.R."/>
            <person name="Peters I.R."/>
            <person name="Hughes M.A."/>
            <person name="Radford A.D."/>
            <person name="Novacco M."/>
            <person name="Boretti F."/>
            <person name="Hofmann-Lehmann R."/>
            <person name="Tasker S."/>
        </authorList>
    </citation>
    <scope>NUCLEOTIDE SEQUENCE</scope>
    <source>
        <strain evidence="8">Birmingham 1</strain>
    </source>
</reference>
<dbReference type="RefSeq" id="WP_015511890.1">
    <property type="nucleotide sequence ID" value="NC_021007.1"/>
</dbReference>
<dbReference type="Pfam" id="PF00448">
    <property type="entry name" value="SRP54"/>
    <property type="match status" value="1"/>
</dbReference>